<keyword evidence="2" id="KW-0378">Hydrolase</keyword>
<evidence type="ECO:0000313" key="3">
    <source>
        <dbReference type="Proteomes" id="UP001589832"/>
    </source>
</evidence>
<name>A0ABV6QCG7_9FLAO</name>
<dbReference type="CDD" id="cd10283">
    <property type="entry name" value="MnuA_DNase1-like"/>
    <property type="match status" value="1"/>
</dbReference>
<keyword evidence="3" id="KW-1185">Reference proteome</keyword>
<feature type="coiled-coil region" evidence="1">
    <location>
        <begin position="299"/>
        <end position="326"/>
    </location>
</feature>
<evidence type="ECO:0000256" key="1">
    <source>
        <dbReference type="SAM" id="Coils"/>
    </source>
</evidence>
<comment type="caution">
    <text evidence="2">The sequence shown here is derived from an EMBL/GenBank/DDBJ whole genome shotgun (WGS) entry which is preliminary data.</text>
</comment>
<accession>A0ABV6QCG7</accession>
<dbReference type="Proteomes" id="UP001589832">
    <property type="component" value="Unassembled WGS sequence"/>
</dbReference>
<dbReference type="EMBL" id="JBHLTQ010000019">
    <property type="protein sequence ID" value="MFC0605950.1"/>
    <property type="molecule type" value="Genomic_DNA"/>
</dbReference>
<dbReference type="PANTHER" id="PTHR11371">
    <property type="entry name" value="DEOXYRIBONUCLEASE"/>
    <property type="match status" value="1"/>
</dbReference>
<sequence>MRYFALKNDFPELEERQRVIKRLTSLKEDLDDKIPEKIFNENVLIATWNIRDFDSNQYGYGPRTKEAFFYMSEIISSFDLVAIQEVNENLFAFNRLMYVMGDQWDYIMTDVTEGNSGNGERMAYIYDTNRVSFKKVAGEIVLTKSNLINGEKQFARTPYLVAFQSGWFNFKLCTVHIYFGSDSGEKLKQRIEEIDAIANNIKKRAKRYDENLILLGDFNIYSPEHKTMKALKKHGFVIPKGIEDHPSNMYQTKHYDQIAFMEKKGEVIYGDQDNSAGAYNYYNRVFSTRQFKDYQAIVLVNLNDKLKQQQEKLAKENDAEKKVKIQKAIDNFKAIIASEAKQKDYYKKEWRTFQLSDHLPMWTELKINFSLSYLEKIKNE</sequence>
<dbReference type="GO" id="GO:0004519">
    <property type="term" value="F:endonuclease activity"/>
    <property type="evidence" value="ECO:0007669"/>
    <property type="project" value="UniProtKB-KW"/>
</dbReference>
<protein>
    <submittedName>
        <fullName evidence="2">Endonuclease/exonuclease/phosphatase family protein</fullName>
    </submittedName>
</protein>
<evidence type="ECO:0000313" key="2">
    <source>
        <dbReference type="EMBL" id="MFC0605950.1"/>
    </source>
</evidence>
<gene>
    <name evidence="2" type="ORF">ACFFGA_15440</name>
</gene>
<keyword evidence="1" id="KW-0175">Coiled coil</keyword>
<dbReference type="Gene3D" id="3.60.10.10">
    <property type="entry name" value="Endonuclease/exonuclease/phosphatase"/>
    <property type="match status" value="1"/>
</dbReference>
<reference evidence="2 3" key="1">
    <citation type="submission" date="2024-09" db="EMBL/GenBank/DDBJ databases">
        <authorList>
            <person name="Sun Q."/>
            <person name="Mori K."/>
        </authorList>
    </citation>
    <scope>NUCLEOTIDE SEQUENCE [LARGE SCALE GENOMIC DNA]</scope>
    <source>
        <strain evidence="2 3">NCAIM B.02481</strain>
    </source>
</reference>
<dbReference type="SUPFAM" id="SSF56219">
    <property type="entry name" value="DNase I-like"/>
    <property type="match status" value="1"/>
</dbReference>
<proteinExistence type="predicted"/>
<dbReference type="PANTHER" id="PTHR11371:SF31">
    <property type="entry name" value="EXTRACELLULAR NUCLEASE"/>
    <property type="match status" value="1"/>
</dbReference>
<dbReference type="RefSeq" id="WP_386065413.1">
    <property type="nucleotide sequence ID" value="NZ_JBHLTQ010000019.1"/>
</dbReference>
<keyword evidence="2" id="KW-0540">Nuclease</keyword>
<organism evidence="2 3">
    <name type="scientific">Winogradskyella pulchriflava</name>
    <dbReference type="NCBI Taxonomy" id="1110688"/>
    <lineage>
        <taxon>Bacteria</taxon>
        <taxon>Pseudomonadati</taxon>
        <taxon>Bacteroidota</taxon>
        <taxon>Flavobacteriia</taxon>
        <taxon>Flavobacteriales</taxon>
        <taxon>Flavobacteriaceae</taxon>
        <taxon>Winogradskyella</taxon>
    </lineage>
</organism>
<keyword evidence="2" id="KW-0255">Endonuclease</keyword>
<dbReference type="InterPro" id="IPR036691">
    <property type="entry name" value="Endo/exonu/phosph_ase_sf"/>
</dbReference>